<keyword evidence="13" id="KW-1185">Reference proteome</keyword>
<keyword evidence="8" id="KW-0863">Zinc-finger</keyword>
<dbReference type="FunFam" id="3.30.70.270:FF:000026">
    <property type="entry name" value="Transposon Ty3-G Gag-Pol polyprotein"/>
    <property type="match status" value="1"/>
</dbReference>
<dbReference type="InterPro" id="IPR043502">
    <property type="entry name" value="DNA/RNA_pol_sf"/>
</dbReference>
<evidence type="ECO:0000259" key="11">
    <source>
        <dbReference type="PROSITE" id="PS50994"/>
    </source>
</evidence>
<evidence type="ECO:0000256" key="8">
    <source>
        <dbReference type="PROSITE-ProRule" id="PRU00047"/>
    </source>
</evidence>
<dbReference type="SUPFAM" id="SSF56672">
    <property type="entry name" value="DNA/RNA polymerases"/>
    <property type="match status" value="1"/>
</dbReference>
<dbReference type="InterPro" id="IPR000477">
    <property type="entry name" value="RT_dom"/>
</dbReference>
<dbReference type="InterPro" id="IPR043128">
    <property type="entry name" value="Rev_trsase/Diguanyl_cyclase"/>
</dbReference>
<protein>
    <recommendedName>
        <fullName evidence="1">RNA-directed DNA polymerase</fullName>
        <ecNumber evidence="1">2.7.7.49</ecNumber>
    </recommendedName>
</protein>
<dbReference type="PANTHER" id="PTHR35046">
    <property type="entry name" value="ZINC KNUCKLE (CCHC-TYPE) FAMILY PROTEIN"/>
    <property type="match status" value="1"/>
</dbReference>
<dbReference type="FunFam" id="3.30.70.270:FF:000003">
    <property type="entry name" value="Transposon Ty3-G Gag-Pol polyprotein"/>
    <property type="match status" value="1"/>
</dbReference>
<dbReference type="EC" id="2.7.7.49" evidence="1"/>
<dbReference type="InterPro" id="IPR001584">
    <property type="entry name" value="Integrase_cat-core"/>
</dbReference>
<dbReference type="OrthoDB" id="407598at2759"/>
<feature type="compositionally biased region" description="Acidic residues" evidence="9">
    <location>
        <begin position="1102"/>
        <end position="1111"/>
    </location>
</feature>
<dbReference type="GO" id="GO:0015074">
    <property type="term" value="P:DNA integration"/>
    <property type="evidence" value="ECO:0007669"/>
    <property type="project" value="InterPro"/>
</dbReference>
<keyword evidence="8" id="KW-0479">Metal-binding</keyword>
<dbReference type="InterPro" id="IPR056924">
    <property type="entry name" value="SH3_Tf2-1"/>
</dbReference>
<dbReference type="InterPro" id="IPR041373">
    <property type="entry name" value="RT_RNaseH"/>
</dbReference>
<keyword evidence="6" id="KW-0378">Hydrolase</keyword>
<dbReference type="PROSITE" id="PS50994">
    <property type="entry name" value="INTEGRASE"/>
    <property type="match status" value="1"/>
</dbReference>
<name>A0A6D2JQY0_9BRAS</name>
<dbReference type="Gene3D" id="2.40.70.10">
    <property type="entry name" value="Acid Proteases"/>
    <property type="match status" value="1"/>
</dbReference>
<keyword evidence="5" id="KW-0255">Endonuclease</keyword>
<dbReference type="CDD" id="cd00303">
    <property type="entry name" value="retropepsin_like"/>
    <property type="match status" value="1"/>
</dbReference>
<evidence type="ECO:0000313" key="13">
    <source>
        <dbReference type="Proteomes" id="UP000467841"/>
    </source>
</evidence>
<feature type="region of interest" description="Disordered" evidence="9">
    <location>
        <begin position="1092"/>
        <end position="1111"/>
    </location>
</feature>
<dbReference type="SUPFAM" id="SSF53098">
    <property type="entry name" value="Ribonuclease H-like"/>
    <property type="match status" value="1"/>
</dbReference>
<dbReference type="Gene3D" id="3.10.10.10">
    <property type="entry name" value="HIV Type 1 Reverse Transcriptase, subunit A, domain 1"/>
    <property type="match status" value="1"/>
</dbReference>
<accession>A0A6D2JQY0</accession>
<dbReference type="AlphaFoldDB" id="A0A6D2JQY0"/>
<dbReference type="GO" id="GO:0004519">
    <property type="term" value="F:endonuclease activity"/>
    <property type="evidence" value="ECO:0007669"/>
    <property type="project" value="UniProtKB-KW"/>
</dbReference>
<dbReference type="PROSITE" id="PS50158">
    <property type="entry name" value="ZF_CCHC"/>
    <property type="match status" value="1"/>
</dbReference>
<evidence type="ECO:0000256" key="7">
    <source>
        <dbReference type="ARBA" id="ARBA00022918"/>
    </source>
</evidence>
<feature type="region of interest" description="Disordered" evidence="9">
    <location>
        <begin position="90"/>
        <end position="134"/>
    </location>
</feature>
<organism evidence="12 13">
    <name type="scientific">Microthlaspi erraticum</name>
    <dbReference type="NCBI Taxonomy" id="1685480"/>
    <lineage>
        <taxon>Eukaryota</taxon>
        <taxon>Viridiplantae</taxon>
        <taxon>Streptophyta</taxon>
        <taxon>Embryophyta</taxon>
        <taxon>Tracheophyta</taxon>
        <taxon>Spermatophyta</taxon>
        <taxon>Magnoliopsida</taxon>
        <taxon>eudicotyledons</taxon>
        <taxon>Gunneridae</taxon>
        <taxon>Pentapetalae</taxon>
        <taxon>rosids</taxon>
        <taxon>malvids</taxon>
        <taxon>Brassicales</taxon>
        <taxon>Brassicaceae</taxon>
        <taxon>Coluteocarpeae</taxon>
        <taxon>Microthlaspi</taxon>
    </lineage>
</organism>
<dbReference type="PANTHER" id="PTHR35046:SF26">
    <property type="entry name" value="RNA-DIRECTED DNA POLYMERASE"/>
    <property type="match status" value="1"/>
</dbReference>
<dbReference type="Pfam" id="PF17917">
    <property type="entry name" value="RT_RNaseH"/>
    <property type="match status" value="1"/>
</dbReference>
<keyword evidence="2" id="KW-0808">Transferase</keyword>
<dbReference type="EMBL" id="CACVBM020001292">
    <property type="protein sequence ID" value="CAA7044073.1"/>
    <property type="molecule type" value="Genomic_DNA"/>
</dbReference>
<evidence type="ECO:0000259" key="10">
    <source>
        <dbReference type="PROSITE" id="PS50158"/>
    </source>
</evidence>
<dbReference type="InterPro" id="IPR036397">
    <property type="entry name" value="RNaseH_sf"/>
</dbReference>
<keyword evidence="3" id="KW-0548">Nucleotidyltransferase</keyword>
<dbReference type="Pfam" id="PF24626">
    <property type="entry name" value="SH3_Tf2-1"/>
    <property type="match status" value="1"/>
</dbReference>
<evidence type="ECO:0000256" key="9">
    <source>
        <dbReference type="SAM" id="MobiDB-lite"/>
    </source>
</evidence>
<keyword evidence="8" id="KW-0862">Zinc</keyword>
<dbReference type="InterPro" id="IPR041588">
    <property type="entry name" value="Integrase_H2C2"/>
</dbReference>
<keyword evidence="7" id="KW-0695">RNA-directed DNA polymerase</keyword>
<evidence type="ECO:0000256" key="6">
    <source>
        <dbReference type="ARBA" id="ARBA00022801"/>
    </source>
</evidence>
<sequence length="1111" mass="127229">MYLECVQGKRTVTEYTAEFVRFSERNDLGETDNQKVARYISGLRSSIQERIGLQTVWTVQEASSLALKAELMEKSTRSFSSFKRFTPQNNYEAANEKEKNVVSKDPNPGNKGASSSTTTQQSKAPAQRQNNPYAKPSLDKCYRCQGQGHKSNVCPSRRTVALLGEEEDEEQEFNEDDEYEGVEFAEEESHEKINIVLQRILLSSKDEGQRKNLFRTHCSIQNKVCNVIVDNGSTENLVSQKLVDFLKLPTKEHENPYPLGWIKKGSQVRVTMTCKVPISIGKHYKEEVICDVLDMDVCHVLFGRPWQYDNDITYRGRDNVILFTWGIHKIAMAPVLDFDKSAGKKKIQFLVKGLMSVVNEEATTPEEVLEILEDFKELTADELPNDLPPMRDIQHHIDLIPGSSLPNLPTIIDLRSGYHQIRIRPGDEWKTAFKSKDGLYEWLVMPFGLSNAPSTFMRLMNQILRPFAGSFVVVYFDDILIYSKTKEEHLDHLKQVLQVLQENQLYVNLKKCTFCTNKLVFLGFVVGEEGIQVDEEKVRAIRDWPAPKSVTEVRSFHGLATFYRRFVRDFSTITAPITECLKKGKFFWGSEQDKSFTLIKEKLCTAPVLALPDFDKVFQVECDASGVGIGAVLSQEKRPVAFFSEKLSEARQRWSTYDQEFYAVFRALRQWEHYLIQREFILFTDHQALKFLHSQKVINKMHARWVSFLQKFPFIIQHNSGTLNKVADALSRRVSLLITLTHEIVGFELLKELYESDAEFKELWAKCNGKHPSADFHIQDGFLFKGDRLCIPCSSLREKLIRDLHGGGLSGHLGRDKTIASLEERYYWPHLRRDVGAIVKRCYICQTSKGQSQNTGLYMPLPIPDDIWQDLSMDFVLGLPRTQRGVDSVFVVVDRFSKMTHFIACKKTADASNIAKLFFREVVRLHGVPKTIISDRDTKFLSHFWITLWRMFGTTLKRSSTAHPQTDGQTELPNGPGVSVSAETMAEEIMATKEAVKAKLEATGEKNKVAADKRRRVKIFKEGDEVMVFLRKERFPVGTYRKLQPRKYGPFKVLRKINDNAYVVDLPENMNISNTFNVADIHEYHADGVLYPEENSRSSSSEVEETDVGDV</sequence>
<evidence type="ECO:0000256" key="2">
    <source>
        <dbReference type="ARBA" id="ARBA00022679"/>
    </source>
</evidence>
<proteinExistence type="predicted"/>
<dbReference type="Gene3D" id="1.10.340.70">
    <property type="match status" value="1"/>
</dbReference>
<dbReference type="GO" id="GO:0008270">
    <property type="term" value="F:zinc ion binding"/>
    <property type="evidence" value="ECO:0007669"/>
    <property type="project" value="UniProtKB-KW"/>
</dbReference>
<comment type="caution">
    <text evidence="12">The sequence shown here is derived from an EMBL/GenBank/DDBJ whole genome shotgun (WGS) entry which is preliminary data.</text>
</comment>
<dbReference type="Gene3D" id="3.30.420.10">
    <property type="entry name" value="Ribonuclease H-like superfamily/Ribonuclease H"/>
    <property type="match status" value="1"/>
</dbReference>
<keyword evidence="4" id="KW-0540">Nuclease</keyword>
<feature type="compositionally biased region" description="Polar residues" evidence="9">
    <location>
        <begin position="123"/>
        <end position="132"/>
    </location>
</feature>
<evidence type="ECO:0000256" key="1">
    <source>
        <dbReference type="ARBA" id="ARBA00012493"/>
    </source>
</evidence>
<feature type="domain" description="Integrase catalytic" evidence="11">
    <location>
        <begin position="858"/>
        <end position="971"/>
    </location>
</feature>
<dbReference type="GO" id="GO:0003676">
    <property type="term" value="F:nucleic acid binding"/>
    <property type="evidence" value="ECO:0007669"/>
    <property type="project" value="InterPro"/>
</dbReference>
<dbReference type="Gene3D" id="3.30.70.270">
    <property type="match status" value="2"/>
</dbReference>
<dbReference type="InterPro" id="IPR021109">
    <property type="entry name" value="Peptidase_aspartic_dom_sf"/>
</dbReference>
<dbReference type="InterPro" id="IPR001878">
    <property type="entry name" value="Znf_CCHC"/>
</dbReference>
<dbReference type="Proteomes" id="UP000467841">
    <property type="component" value="Unassembled WGS sequence"/>
</dbReference>
<dbReference type="GO" id="GO:0003964">
    <property type="term" value="F:RNA-directed DNA polymerase activity"/>
    <property type="evidence" value="ECO:0007669"/>
    <property type="project" value="UniProtKB-KW"/>
</dbReference>
<gene>
    <name evidence="12" type="ORF">MERR_LOCUS31308</name>
</gene>
<dbReference type="FunFam" id="3.10.20.370:FF:000001">
    <property type="entry name" value="Retrovirus-related Pol polyprotein from transposon 17.6-like protein"/>
    <property type="match status" value="1"/>
</dbReference>
<dbReference type="InterPro" id="IPR012337">
    <property type="entry name" value="RNaseH-like_sf"/>
</dbReference>
<dbReference type="Pfam" id="PF17921">
    <property type="entry name" value="Integrase_H2C2"/>
    <property type="match status" value="1"/>
</dbReference>
<reference evidence="12" key="1">
    <citation type="submission" date="2020-01" db="EMBL/GenBank/DDBJ databases">
        <authorList>
            <person name="Mishra B."/>
        </authorList>
    </citation>
    <scope>NUCLEOTIDE SEQUENCE [LARGE SCALE GENOMIC DNA]</scope>
</reference>
<evidence type="ECO:0000256" key="3">
    <source>
        <dbReference type="ARBA" id="ARBA00022695"/>
    </source>
</evidence>
<dbReference type="CDD" id="cd09274">
    <property type="entry name" value="RNase_HI_RT_Ty3"/>
    <property type="match status" value="1"/>
</dbReference>
<evidence type="ECO:0000256" key="5">
    <source>
        <dbReference type="ARBA" id="ARBA00022759"/>
    </source>
</evidence>
<evidence type="ECO:0000313" key="12">
    <source>
        <dbReference type="EMBL" id="CAA7044073.1"/>
    </source>
</evidence>
<dbReference type="CDD" id="cd01647">
    <property type="entry name" value="RT_LTR"/>
    <property type="match status" value="1"/>
</dbReference>
<feature type="domain" description="CCHC-type" evidence="10">
    <location>
        <begin position="140"/>
        <end position="156"/>
    </location>
</feature>
<evidence type="ECO:0000256" key="4">
    <source>
        <dbReference type="ARBA" id="ARBA00022722"/>
    </source>
</evidence>
<dbReference type="Pfam" id="PF00078">
    <property type="entry name" value="RVT_1"/>
    <property type="match status" value="1"/>
</dbReference>
<dbReference type="GO" id="GO:0016787">
    <property type="term" value="F:hydrolase activity"/>
    <property type="evidence" value="ECO:0007669"/>
    <property type="project" value="UniProtKB-KW"/>
</dbReference>
<dbReference type="FunFam" id="1.10.340.70:FF:000001">
    <property type="entry name" value="Retrovirus-related Pol polyprotein from transposon gypsy-like Protein"/>
    <property type="match status" value="1"/>
</dbReference>